<evidence type="ECO:0000313" key="3">
    <source>
        <dbReference type="Proteomes" id="UP000095300"/>
    </source>
</evidence>
<accession>A0A1I8Q8P6</accession>
<feature type="domain" description="Methyltransferase type 12" evidence="1">
    <location>
        <begin position="40"/>
        <end position="138"/>
    </location>
</feature>
<protein>
    <recommendedName>
        <fullName evidence="1">Methyltransferase type 12 domain-containing protein</fullName>
    </recommendedName>
</protein>
<name>A0A1I8Q8P6_STOCA</name>
<dbReference type="CDD" id="cd02440">
    <property type="entry name" value="AdoMet_MTases"/>
    <property type="match status" value="1"/>
</dbReference>
<dbReference type="InterPro" id="IPR013217">
    <property type="entry name" value="Methyltransf_12"/>
</dbReference>
<keyword evidence="3" id="KW-1185">Reference proteome</keyword>
<dbReference type="SUPFAM" id="SSF53335">
    <property type="entry name" value="S-adenosyl-L-methionine-dependent methyltransferases"/>
    <property type="match status" value="1"/>
</dbReference>
<evidence type="ECO:0000259" key="1">
    <source>
        <dbReference type="Pfam" id="PF08242"/>
    </source>
</evidence>
<gene>
    <name evidence="2" type="primary">106092541</name>
</gene>
<dbReference type="Proteomes" id="UP000095300">
    <property type="component" value="Unassembled WGS sequence"/>
</dbReference>
<dbReference type="AlphaFoldDB" id="A0A1I8Q8P6"/>
<dbReference type="EnsemblMetazoa" id="SCAU014885-RA">
    <property type="protein sequence ID" value="SCAU014885-PA"/>
    <property type="gene ID" value="SCAU014885"/>
</dbReference>
<dbReference type="Gene3D" id="3.40.50.150">
    <property type="entry name" value="Vaccinia Virus protein VP39"/>
    <property type="match status" value="1"/>
</dbReference>
<dbReference type="PANTHER" id="PTHR43861:SF1">
    <property type="entry name" value="TRANS-ACONITATE 2-METHYLTRANSFERASE"/>
    <property type="match status" value="1"/>
</dbReference>
<reference evidence="2" key="1">
    <citation type="submission" date="2020-05" db="UniProtKB">
        <authorList>
            <consortium name="EnsemblMetazoa"/>
        </authorList>
    </citation>
    <scope>IDENTIFICATION</scope>
    <source>
        <strain evidence="2">USDA</strain>
    </source>
</reference>
<dbReference type="VEuPathDB" id="VectorBase:SCAU014885"/>
<evidence type="ECO:0000313" key="2">
    <source>
        <dbReference type="EnsemblMetazoa" id="SCAU014885-PA"/>
    </source>
</evidence>
<dbReference type="Pfam" id="PF08242">
    <property type="entry name" value="Methyltransf_12"/>
    <property type="match status" value="1"/>
</dbReference>
<organism evidence="2 3">
    <name type="scientific">Stomoxys calcitrans</name>
    <name type="common">Stable fly</name>
    <name type="synonym">Conops calcitrans</name>
    <dbReference type="NCBI Taxonomy" id="35570"/>
    <lineage>
        <taxon>Eukaryota</taxon>
        <taxon>Metazoa</taxon>
        <taxon>Ecdysozoa</taxon>
        <taxon>Arthropoda</taxon>
        <taxon>Hexapoda</taxon>
        <taxon>Insecta</taxon>
        <taxon>Pterygota</taxon>
        <taxon>Neoptera</taxon>
        <taxon>Endopterygota</taxon>
        <taxon>Diptera</taxon>
        <taxon>Brachycera</taxon>
        <taxon>Muscomorpha</taxon>
        <taxon>Muscoidea</taxon>
        <taxon>Muscidae</taxon>
        <taxon>Stomoxys</taxon>
    </lineage>
</organism>
<dbReference type="KEGG" id="scac:106092541"/>
<proteinExistence type="predicted"/>
<dbReference type="InterPro" id="IPR029063">
    <property type="entry name" value="SAM-dependent_MTases_sf"/>
</dbReference>
<dbReference type="PANTHER" id="PTHR43861">
    <property type="entry name" value="TRANS-ACONITATE 2-METHYLTRANSFERASE-RELATED"/>
    <property type="match status" value="1"/>
</dbReference>
<dbReference type="STRING" id="35570.A0A1I8Q8P6"/>
<sequence length="277" mass="32337">MNNPELYISANDVQRHDADIVVKKFSSQMQWHPKGEDTLIDLGSGSGDVLMDIVYPRIPRNFQRIVYTDINPTMVNYARQKFGHVKGVEFETLDMATDILPKQLKGQFDHVTSFYALMYARTQRQAIRNIWELLRPTGGDCLLITLCTHPIFHAYKVLSKMDKWTQYMVDVDSFIPPQQYCQEPRRQFMELLTDAGFTDFSVELQTKTFDYRSVEVFKTNMMAVNPFVERMPATLRDEYMDEALVEAFMFMGNKIDPKDYYGVLPIPYKLLVVYARK</sequence>
<dbReference type="OrthoDB" id="8300214at2759"/>